<keyword evidence="1" id="KW-0732">Signal</keyword>
<evidence type="ECO:0000313" key="3">
    <source>
        <dbReference type="EMBL" id="KAL3284833.1"/>
    </source>
</evidence>
<dbReference type="InterPro" id="IPR013098">
    <property type="entry name" value="Ig_I-set"/>
</dbReference>
<dbReference type="FunFam" id="2.60.40.10:FF:001452">
    <property type="entry name" value="Uncharacterized protein, isoform F"/>
    <property type="match status" value="1"/>
</dbReference>
<dbReference type="InterPro" id="IPR013783">
    <property type="entry name" value="Ig-like_fold"/>
</dbReference>
<dbReference type="EMBL" id="JABFTP020000165">
    <property type="protein sequence ID" value="KAL3284833.1"/>
    <property type="molecule type" value="Genomic_DNA"/>
</dbReference>
<feature type="domain" description="Ig-like" evidence="2">
    <location>
        <begin position="248"/>
        <end position="336"/>
    </location>
</feature>
<name>A0ABD2P1K4_9CUCU</name>
<reference evidence="3 4" key="1">
    <citation type="journal article" date="2021" name="BMC Biol.">
        <title>Horizontally acquired antibacterial genes associated with adaptive radiation of ladybird beetles.</title>
        <authorList>
            <person name="Li H.S."/>
            <person name="Tang X.F."/>
            <person name="Huang Y.H."/>
            <person name="Xu Z.Y."/>
            <person name="Chen M.L."/>
            <person name="Du X.Y."/>
            <person name="Qiu B.Y."/>
            <person name="Chen P.T."/>
            <person name="Zhang W."/>
            <person name="Slipinski A."/>
            <person name="Escalona H.E."/>
            <person name="Waterhouse R.M."/>
            <person name="Zwick A."/>
            <person name="Pang H."/>
        </authorList>
    </citation>
    <scope>NUCLEOTIDE SEQUENCE [LARGE SCALE GENOMIC DNA]</scope>
    <source>
        <strain evidence="3">SYSU2018</strain>
    </source>
</reference>
<evidence type="ECO:0000259" key="2">
    <source>
        <dbReference type="PROSITE" id="PS50835"/>
    </source>
</evidence>
<dbReference type="InterPro" id="IPR036179">
    <property type="entry name" value="Ig-like_dom_sf"/>
</dbReference>
<dbReference type="CDD" id="cd00096">
    <property type="entry name" value="Ig"/>
    <property type="match status" value="2"/>
</dbReference>
<dbReference type="PROSITE" id="PS50835">
    <property type="entry name" value="IG_LIKE"/>
    <property type="match status" value="3"/>
</dbReference>
<evidence type="ECO:0000256" key="1">
    <source>
        <dbReference type="SAM" id="SignalP"/>
    </source>
</evidence>
<dbReference type="Gene3D" id="2.60.40.10">
    <property type="entry name" value="Immunoglobulins"/>
    <property type="match status" value="5"/>
</dbReference>
<feature type="signal peptide" evidence="1">
    <location>
        <begin position="1"/>
        <end position="19"/>
    </location>
</feature>
<comment type="caution">
    <text evidence="3">The sequence shown here is derived from an EMBL/GenBank/DDBJ whole genome shotgun (WGS) entry which is preliminary data.</text>
</comment>
<proteinExistence type="predicted"/>
<feature type="chain" id="PRO_5044814540" description="Ig-like domain-containing protein" evidence="1">
    <location>
        <begin position="20"/>
        <end position="733"/>
    </location>
</feature>
<organism evidence="3 4">
    <name type="scientific">Cryptolaemus montrouzieri</name>
    <dbReference type="NCBI Taxonomy" id="559131"/>
    <lineage>
        <taxon>Eukaryota</taxon>
        <taxon>Metazoa</taxon>
        <taxon>Ecdysozoa</taxon>
        <taxon>Arthropoda</taxon>
        <taxon>Hexapoda</taxon>
        <taxon>Insecta</taxon>
        <taxon>Pterygota</taxon>
        <taxon>Neoptera</taxon>
        <taxon>Endopterygota</taxon>
        <taxon>Coleoptera</taxon>
        <taxon>Polyphaga</taxon>
        <taxon>Cucujiformia</taxon>
        <taxon>Coccinelloidea</taxon>
        <taxon>Coccinellidae</taxon>
        <taxon>Scymninae</taxon>
        <taxon>Scymnini</taxon>
        <taxon>Cryptolaemus</taxon>
    </lineage>
</organism>
<feature type="non-terminal residue" evidence="3">
    <location>
        <position position="733"/>
    </location>
</feature>
<dbReference type="Pfam" id="PF07679">
    <property type="entry name" value="I-set"/>
    <property type="match status" value="5"/>
</dbReference>
<accession>A0ABD2P1K4</accession>
<protein>
    <recommendedName>
        <fullName evidence="2">Ig-like domain-containing protein</fullName>
    </recommendedName>
</protein>
<dbReference type="SMART" id="SM00408">
    <property type="entry name" value="IGc2"/>
    <property type="match status" value="4"/>
</dbReference>
<sequence>MTNALTCMAVRVAVLMILTSPEYYRDAPHFHRVDLGPEYRLEIPNAKIDFTGTYTVYAKNCHGEAKAIISLQIKVKEDTNAVSRIDKTKISEYQTIPSIKRDLKDIRCCDGDSVVFECEIEGTPIPDVRWERGGKLVHLGGDFNADLDGTIARLSIKQVYPEDEAEYTCVAFNELGRATTSACLVVDIPEEKGNILTQQLQRPAGHTLEHTPISTSRATPIRSLSPRVRPRERTPGYTTHRRVLASVPKFYTIPHNRIAEEGETVKFQCAVAGFPDPYTIWEKNGIIVTPNTKIRISEMDDLRILELTDVTRQDAGTYKIILENEVGRVEASARLDIVFHRNNLGVGTRTRARSLSPRVSAYGRGLTGSTALLGSNSRLHCDIRAVPTHFLKWYKDGIPLENSERFHSSSDGHKVYLDIAQVTEDDSGVYKCVVDESIEASTYLKVYDTFTVTEHLPVSVSASEGEAVSLRLRLSSVNDIDVIWMKDGCVVPDCNEFKQRICDDGVIEMFIANPSPLDAGNYRCEIFAPNGDVMSKCTLVVEEREATFHDVEFVKQPSPVIATEGSTVSFCARLRQSDYKIRYHVQWEVGGSPILNSSRFIVEEDSDVNILHIVRVTHRDAGTVKCLVRRPSTQSHSCANQAWTNSAVLCSCDTELTVVSDISELGDHPYGRTMEVIGGDDANFANKVRKPVMDEPAILLRGPQDTTALVGDRVLLKATYMGHPEPIVRWSRA</sequence>
<dbReference type="PANTHER" id="PTHR47633:SF4">
    <property type="entry name" value="MYOPALLADIN ISOFORM X1"/>
    <property type="match status" value="1"/>
</dbReference>
<dbReference type="SMART" id="SM00409">
    <property type="entry name" value="IG"/>
    <property type="match status" value="6"/>
</dbReference>
<dbReference type="InterPro" id="IPR003599">
    <property type="entry name" value="Ig_sub"/>
</dbReference>
<feature type="domain" description="Ig-like" evidence="2">
    <location>
        <begin position="97"/>
        <end position="185"/>
    </location>
</feature>
<dbReference type="FunFam" id="2.60.40.10:FF:000612">
    <property type="entry name" value="palladin isoform X1"/>
    <property type="match status" value="1"/>
</dbReference>
<evidence type="ECO:0000313" key="4">
    <source>
        <dbReference type="Proteomes" id="UP001516400"/>
    </source>
</evidence>
<feature type="domain" description="Ig-like" evidence="2">
    <location>
        <begin position="357"/>
        <end position="451"/>
    </location>
</feature>
<dbReference type="Proteomes" id="UP001516400">
    <property type="component" value="Unassembled WGS sequence"/>
</dbReference>
<keyword evidence="4" id="KW-1185">Reference proteome</keyword>
<dbReference type="SUPFAM" id="SSF48726">
    <property type="entry name" value="Immunoglobulin"/>
    <property type="match status" value="6"/>
</dbReference>
<gene>
    <name evidence="3" type="ORF">HHI36_018972</name>
</gene>
<dbReference type="InterPro" id="IPR003598">
    <property type="entry name" value="Ig_sub2"/>
</dbReference>
<dbReference type="InterPro" id="IPR007110">
    <property type="entry name" value="Ig-like_dom"/>
</dbReference>
<dbReference type="PANTHER" id="PTHR47633">
    <property type="entry name" value="IMMUNOGLOBULIN"/>
    <property type="match status" value="1"/>
</dbReference>
<dbReference type="AlphaFoldDB" id="A0ABD2P1K4"/>